<reference evidence="2 3" key="1">
    <citation type="submission" date="2009-11" db="EMBL/GenBank/DDBJ databases">
        <title>Annotation of Allomyces macrogynus ATCC 38327.</title>
        <authorList>
            <consortium name="The Broad Institute Genome Sequencing Platform"/>
            <person name="Russ C."/>
            <person name="Cuomo C."/>
            <person name="Burger G."/>
            <person name="Gray M.W."/>
            <person name="Holland P.W.H."/>
            <person name="King N."/>
            <person name="Lang F.B.F."/>
            <person name="Roger A.J."/>
            <person name="Ruiz-Trillo I."/>
            <person name="Young S.K."/>
            <person name="Zeng Q."/>
            <person name="Gargeya S."/>
            <person name="Fitzgerald M."/>
            <person name="Haas B."/>
            <person name="Abouelleil A."/>
            <person name="Alvarado L."/>
            <person name="Arachchi H.M."/>
            <person name="Berlin A."/>
            <person name="Chapman S.B."/>
            <person name="Gearin G."/>
            <person name="Goldberg J."/>
            <person name="Griggs A."/>
            <person name="Gujja S."/>
            <person name="Hansen M."/>
            <person name="Heiman D."/>
            <person name="Howarth C."/>
            <person name="Larimer J."/>
            <person name="Lui A."/>
            <person name="MacDonald P.J.P."/>
            <person name="McCowen C."/>
            <person name="Montmayeur A."/>
            <person name="Murphy C."/>
            <person name="Neiman D."/>
            <person name="Pearson M."/>
            <person name="Priest M."/>
            <person name="Roberts A."/>
            <person name="Saif S."/>
            <person name="Shea T."/>
            <person name="Sisk P."/>
            <person name="Stolte C."/>
            <person name="Sykes S."/>
            <person name="Wortman J."/>
            <person name="Nusbaum C."/>
            <person name="Birren B."/>
        </authorList>
    </citation>
    <scope>NUCLEOTIDE SEQUENCE [LARGE SCALE GENOMIC DNA]</scope>
    <source>
        <strain evidence="2 3">ATCC 38327</strain>
    </source>
</reference>
<feature type="region of interest" description="Disordered" evidence="1">
    <location>
        <begin position="427"/>
        <end position="456"/>
    </location>
</feature>
<evidence type="ECO:0000313" key="2">
    <source>
        <dbReference type="EMBL" id="KNE65840.1"/>
    </source>
</evidence>
<reference evidence="3" key="2">
    <citation type="submission" date="2009-11" db="EMBL/GenBank/DDBJ databases">
        <title>The Genome Sequence of Allomyces macrogynus strain ATCC 38327.</title>
        <authorList>
            <consortium name="The Broad Institute Genome Sequencing Platform"/>
            <person name="Russ C."/>
            <person name="Cuomo C."/>
            <person name="Shea T."/>
            <person name="Young S.K."/>
            <person name="Zeng Q."/>
            <person name="Koehrsen M."/>
            <person name="Haas B."/>
            <person name="Borodovsky M."/>
            <person name="Guigo R."/>
            <person name="Alvarado L."/>
            <person name="Berlin A."/>
            <person name="Borenstein D."/>
            <person name="Chen Z."/>
            <person name="Engels R."/>
            <person name="Freedman E."/>
            <person name="Gellesch M."/>
            <person name="Goldberg J."/>
            <person name="Griggs A."/>
            <person name="Gujja S."/>
            <person name="Heiman D."/>
            <person name="Hepburn T."/>
            <person name="Howarth C."/>
            <person name="Jen D."/>
            <person name="Larson L."/>
            <person name="Lewis B."/>
            <person name="Mehta T."/>
            <person name="Park D."/>
            <person name="Pearson M."/>
            <person name="Roberts A."/>
            <person name="Saif S."/>
            <person name="Shenoy N."/>
            <person name="Sisk P."/>
            <person name="Stolte C."/>
            <person name="Sykes S."/>
            <person name="Walk T."/>
            <person name="White J."/>
            <person name="Yandava C."/>
            <person name="Burger G."/>
            <person name="Gray M.W."/>
            <person name="Holland P.W.H."/>
            <person name="King N."/>
            <person name="Lang F.B.F."/>
            <person name="Roger A.J."/>
            <person name="Ruiz-Trillo I."/>
            <person name="Lander E."/>
            <person name="Nusbaum C."/>
        </authorList>
    </citation>
    <scope>NUCLEOTIDE SEQUENCE [LARGE SCALE GENOMIC DNA]</scope>
    <source>
        <strain evidence="3">ATCC 38327</strain>
    </source>
</reference>
<evidence type="ECO:0000313" key="3">
    <source>
        <dbReference type="Proteomes" id="UP000054350"/>
    </source>
</evidence>
<dbReference type="Proteomes" id="UP000054350">
    <property type="component" value="Unassembled WGS sequence"/>
</dbReference>
<dbReference type="EMBL" id="GG745348">
    <property type="protein sequence ID" value="KNE65840.1"/>
    <property type="molecule type" value="Genomic_DNA"/>
</dbReference>
<feature type="compositionally biased region" description="Low complexity" evidence="1">
    <location>
        <begin position="446"/>
        <end position="456"/>
    </location>
</feature>
<sequence>MYCAACKKSFATAQTWGRRTSSRQNVMKLAEQNRIAGTHVAAGGGTAARWMSTTPSNASARWGITSGKGGLGPAATADSTCAGDDGGNCRTVLGKTDDNDEVEILLKLKKAKAIEDGNASLAATVYWNIAQALWTTQRDPRDTAVSLLHLWKLLAKYTDMGTAVTLPPLQLGIPPERRRVQVNLALARLLSTIGGRQAPPRDLVRSWAQQALPTGLVSAVSALVAENQDSLGPCARTTATWLATASNRGTQAAVTASARVMTPARIGAVVDQWVEKGEWTAPELSEVARPLRTATRGSGWRLRWRRRRVLRPRTARNASTRRSRSWVMLRGHGRLADVVCWATDALAPQANNTNTTVRARLAEIALEDLAAAVELNDVVSARCLHHQAGAALWSDWIELQWVAWCVRAPAAPPAHRVAGHMLDRQVQRASSTGGGEAQSGARRGRAGWVAGRRVVH</sequence>
<keyword evidence="3" id="KW-1185">Reference proteome</keyword>
<dbReference type="VEuPathDB" id="FungiDB:AMAG_09810"/>
<organism evidence="2 3">
    <name type="scientific">Allomyces macrogynus (strain ATCC 38327)</name>
    <name type="common">Allomyces javanicus var. macrogynus</name>
    <dbReference type="NCBI Taxonomy" id="578462"/>
    <lineage>
        <taxon>Eukaryota</taxon>
        <taxon>Fungi</taxon>
        <taxon>Fungi incertae sedis</taxon>
        <taxon>Blastocladiomycota</taxon>
        <taxon>Blastocladiomycetes</taxon>
        <taxon>Blastocladiales</taxon>
        <taxon>Blastocladiaceae</taxon>
        <taxon>Allomyces</taxon>
    </lineage>
</organism>
<dbReference type="AlphaFoldDB" id="A0A0L0STV6"/>
<proteinExistence type="predicted"/>
<evidence type="ECO:0000256" key="1">
    <source>
        <dbReference type="SAM" id="MobiDB-lite"/>
    </source>
</evidence>
<accession>A0A0L0STV6</accession>
<gene>
    <name evidence="2" type="ORF">AMAG_09810</name>
</gene>
<protein>
    <submittedName>
        <fullName evidence="2">Uncharacterized protein</fullName>
    </submittedName>
</protein>
<name>A0A0L0STV6_ALLM3</name>